<sequence length="277" mass="30266">MLTKQDKEKFVKEGVEKIKKYKVVGVLPLNSIPDSLLQSSRNKLRSDINFIIGKKSLLTMILESSEETKKLESELKGTSAIILSNENPFELYKRFSANSMKLAAKPNQKAIDDINIAEGETSLQPGQGVTELKSAGIDVKIDKGKVVISKSKVLVKKGDTISNLVAKALHTLDMKPFTATLVPSAIMYEHLKFGREALSITSDSLKIDIAHAFSAAYNLSLDAGFINLYTIKPMISKAYTEAMALGINAKIYDTGITEKLLEIAAAEAKSLNEKVGE</sequence>
<keyword evidence="6" id="KW-1185">Reference proteome</keyword>
<dbReference type="InterPro" id="IPR043141">
    <property type="entry name" value="Ribosomal_uL10-like_sf"/>
</dbReference>
<dbReference type="EMBL" id="CP019964">
    <property type="protein sequence ID" value="ASI14051.1"/>
    <property type="molecule type" value="Genomic_DNA"/>
</dbReference>
<dbReference type="RefSeq" id="WP_088820313.1">
    <property type="nucleotide sequence ID" value="NZ_CP019964.1"/>
</dbReference>
<name>A0A218NNK5_9ARCH</name>
<evidence type="ECO:0000313" key="6">
    <source>
        <dbReference type="Proteomes" id="UP000197679"/>
    </source>
</evidence>
<evidence type="ECO:0000256" key="3">
    <source>
        <dbReference type="ARBA" id="ARBA00023274"/>
    </source>
</evidence>
<feature type="domain" description="Large ribosomal subunit protein uL10-like insertion" evidence="4">
    <location>
        <begin position="104"/>
        <end position="172"/>
    </location>
</feature>
<dbReference type="Gene3D" id="6.10.140.760">
    <property type="match status" value="1"/>
</dbReference>
<evidence type="ECO:0000256" key="1">
    <source>
        <dbReference type="ARBA" id="ARBA00008889"/>
    </source>
</evidence>
<keyword evidence="2 5" id="KW-0689">Ribosomal protein</keyword>
<dbReference type="SUPFAM" id="SSF160369">
    <property type="entry name" value="Ribosomal protein L10-like"/>
    <property type="match status" value="1"/>
</dbReference>
<gene>
    <name evidence="5" type="ORF">Mia14_0753</name>
</gene>
<proteinExistence type="inferred from homology"/>
<dbReference type="PANTHER" id="PTHR45699">
    <property type="entry name" value="60S ACIDIC RIBOSOMAL PROTEIN P0"/>
    <property type="match status" value="1"/>
</dbReference>
<protein>
    <submittedName>
        <fullName evidence="5">Acidic ribosomal protein P0</fullName>
    </submittedName>
</protein>
<comment type="similarity">
    <text evidence="1">Belongs to the universal ribosomal protein uL10 family.</text>
</comment>
<keyword evidence="3" id="KW-0687">Ribonucleoprotein</keyword>
<dbReference type="InterPro" id="IPR040637">
    <property type="entry name" value="Ribosomal_uL10-like_insert"/>
</dbReference>
<dbReference type="PANTHER" id="PTHR45699:SF3">
    <property type="entry name" value="LARGE RIBOSOMAL SUBUNIT PROTEIN UL10"/>
    <property type="match status" value="1"/>
</dbReference>
<evidence type="ECO:0000256" key="2">
    <source>
        <dbReference type="ARBA" id="ARBA00022980"/>
    </source>
</evidence>
<dbReference type="Pfam" id="PF00466">
    <property type="entry name" value="Ribosomal_L10"/>
    <property type="match status" value="1"/>
</dbReference>
<dbReference type="InterPro" id="IPR043164">
    <property type="entry name" value="Ribosomal_uL10-like_insert_sf"/>
</dbReference>
<organism evidence="5 6">
    <name type="scientific">Candidatus Mancarchaeum acidiphilum</name>
    <dbReference type="NCBI Taxonomy" id="1920749"/>
    <lineage>
        <taxon>Archaea</taxon>
        <taxon>Candidatus Micrarchaeota</taxon>
        <taxon>Candidatus Mancarchaeum</taxon>
    </lineage>
</organism>
<dbReference type="AlphaFoldDB" id="A0A218NNK5"/>
<dbReference type="GO" id="GO:0000027">
    <property type="term" value="P:ribosomal large subunit assembly"/>
    <property type="evidence" value="ECO:0007669"/>
    <property type="project" value="TreeGrafter"/>
</dbReference>
<dbReference type="OrthoDB" id="30930at2157"/>
<dbReference type="GeneID" id="33314305"/>
<dbReference type="Pfam" id="PF17777">
    <property type="entry name" value="RL10P_insert"/>
    <property type="match status" value="1"/>
</dbReference>
<dbReference type="GO" id="GO:0070180">
    <property type="term" value="F:large ribosomal subunit rRNA binding"/>
    <property type="evidence" value="ECO:0007669"/>
    <property type="project" value="TreeGrafter"/>
</dbReference>
<dbReference type="Proteomes" id="UP000197679">
    <property type="component" value="Chromosome"/>
</dbReference>
<accession>A0A218NNK5</accession>
<dbReference type="Gene3D" id="3.30.70.1730">
    <property type="match status" value="1"/>
</dbReference>
<dbReference type="InterPro" id="IPR050323">
    <property type="entry name" value="Ribosomal_protein_uL10"/>
</dbReference>
<dbReference type="GO" id="GO:0022625">
    <property type="term" value="C:cytosolic large ribosomal subunit"/>
    <property type="evidence" value="ECO:0007669"/>
    <property type="project" value="TreeGrafter"/>
</dbReference>
<evidence type="ECO:0000313" key="5">
    <source>
        <dbReference type="EMBL" id="ASI14051.1"/>
    </source>
</evidence>
<dbReference type="KEGG" id="marh:Mia14_0753"/>
<evidence type="ECO:0000259" key="4">
    <source>
        <dbReference type="Pfam" id="PF17777"/>
    </source>
</evidence>
<dbReference type="Gene3D" id="3.90.105.20">
    <property type="match status" value="1"/>
</dbReference>
<reference evidence="5 6" key="1">
    <citation type="journal article" date="2017" name="Nat. Commun.">
        <title>'ARMAN' archaea depend on association with euryarchaeal host in culture and in situ.</title>
        <authorList>
            <person name="Golyshina O."/>
            <person name="Toshchakov S."/>
            <person name="Makarova K."/>
            <person name="Gavrilov S."/>
            <person name="Korzhenkov A."/>
            <person name="La Cono V."/>
            <person name="Arcadi E."/>
            <person name="Nechitaylo T."/>
            <person name="Ferrer M."/>
            <person name="Kublanov I."/>
            <person name="Wolf Y."/>
            <person name="Yakimov M."/>
            <person name="Golyshin P."/>
            <person name="Slesarev A."/>
            <person name="Kozyavkin S."/>
        </authorList>
    </citation>
    <scope>NUCLEOTIDE SEQUENCE [LARGE SCALE GENOMIC DNA]</scope>
    <source>
        <strain evidence="5 6">Mia14</strain>
    </source>
</reference>
<dbReference type="InterPro" id="IPR001790">
    <property type="entry name" value="Ribosomal_uL10"/>
</dbReference>
<dbReference type="GO" id="GO:0003735">
    <property type="term" value="F:structural constituent of ribosome"/>
    <property type="evidence" value="ECO:0007669"/>
    <property type="project" value="TreeGrafter"/>
</dbReference>
<dbReference type="GO" id="GO:0002181">
    <property type="term" value="P:cytoplasmic translation"/>
    <property type="evidence" value="ECO:0007669"/>
    <property type="project" value="TreeGrafter"/>
</dbReference>